<name>A0A3Q7HL03_SOLLC</name>
<dbReference type="Proteomes" id="UP000004994">
    <property type="component" value="Chromosome 6"/>
</dbReference>
<proteinExistence type="predicted"/>
<evidence type="ECO:0000313" key="2">
    <source>
        <dbReference type="Proteomes" id="UP000004994"/>
    </source>
</evidence>
<dbReference type="Gramene" id="Solyc06g030520.1.1">
    <property type="protein sequence ID" value="Solyc06g030520.1.1.1"/>
    <property type="gene ID" value="Solyc06g030520.1"/>
</dbReference>
<organism evidence="1">
    <name type="scientific">Solanum lycopersicum</name>
    <name type="common">Tomato</name>
    <name type="synonym">Lycopersicon esculentum</name>
    <dbReference type="NCBI Taxonomy" id="4081"/>
    <lineage>
        <taxon>Eukaryota</taxon>
        <taxon>Viridiplantae</taxon>
        <taxon>Streptophyta</taxon>
        <taxon>Embryophyta</taxon>
        <taxon>Tracheophyta</taxon>
        <taxon>Spermatophyta</taxon>
        <taxon>Magnoliopsida</taxon>
        <taxon>eudicotyledons</taxon>
        <taxon>Gunneridae</taxon>
        <taxon>Pentapetalae</taxon>
        <taxon>asterids</taxon>
        <taxon>lamiids</taxon>
        <taxon>Solanales</taxon>
        <taxon>Solanaceae</taxon>
        <taxon>Solanoideae</taxon>
        <taxon>Solaneae</taxon>
        <taxon>Solanum</taxon>
        <taxon>Solanum subgen. Lycopersicon</taxon>
    </lineage>
</organism>
<dbReference type="PaxDb" id="4081-Solyc06g030520.1.1"/>
<dbReference type="InterPro" id="IPR051801">
    <property type="entry name" value="GH28_Enzymes"/>
</dbReference>
<accession>A0A3Q7HL03</accession>
<reference evidence="1" key="1">
    <citation type="journal article" date="2012" name="Nature">
        <title>The tomato genome sequence provides insights into fleshy fruit evolution.</title>
        <authorList>
            <consortium name="Tomato Genome Consortium"/>
        </authorList>
    </citation>
    <scope>NUCLEOTIDE SEQUENCE [LARGE SCALE GENOMIC DNA]</scope>
    <source>
        <strain evidence="1">cv. Heinz 1706</strain>
    </source>
</reference>
<dbReference type="EnsemblPlants" id="Solyc06g030520.1.1">
    <property type="protein sequence ID" value="Solyc06g030520.1.1.1"/>
    <property type="gene ID" value="Solyc06g030520.1"/>
</dbReference>
<reference evidence="1" key="2">
    <citation type="submission" date="2019-01" db="UniProtKB">
        <authorList>
            <consortium name="EnsemblPlants"/>
        </authorList>
    </citation>
    <scope>IDENTIFICATION</scope>
    <source>
        <strain evidence="1">cv. Heinz 1706</strain>
    </source>
</reference>
<dbReference type="PANTHER" id="PTHR31339:SF59">
    <property type="entry name" value="POLYGALACTURONASE-RELATED"/>
    <property type="match status" value="1"/>
</dbReference>
<sequence length="114" mass="13160">MKCVFCMIDNYGSHVDSYWDRKPLPWIKRITYRDVVAENMSMTCHLDGIYRDPFIGIFMSNVTIGSANIPTKIHGLTLILKELAVLINRHLVSCELIRAQRKVVCIIFLSKVYP</sequence>
<keyword evidence="2" id="KW-1185">Reference proteome</keyword>
<dbReference type="STRING" id="4081.A0A3Q7HL03"/>
<evidence type="ECO:0000313" key="1">
    <source>
        <dbReference type="EnsemblPlants" id="Solyc06g030520.1.1.1"/>
    </source>
</evidence>
<dbReference type="InParanoid" id="A0A3Q7HL03"/>
<dbReference type="AlphaFoldDB" id="A0A3Q7HL03"/>
<protein>
    <submittedName>
        <fullName evidence="1">Uncharacterized protein</fullName>
    </submittedName>
</protein>
<dbReference type="PANTHER" id="PTHR31339">
    <property type="entry name" value="PECTIN LYASE-RELATED"/>
    <property type="match status" value="1"/>
</dbReference>